<proteinExistence type="predicted"/>
<feature type="region of interest" description="Disordered" evidence="1">
    <location>
        <begin position="1"/>
        <end position="20"/>
    </location>
</feature>
<organism evidence="2 3">
    <name type="scientific">Candidatus Woesebacteria bacterium GW2011_GWA1_39_8</name>
    <dbReference type="NCBI Taxonomy" id="1618552"/>
    <lineage>
        <taxon>Bacteria</taxon>
        <taxon>Candidatus Woeseibacteriota</taxon>
    </lineage>
</organism>
<name>A0A0G0PWM8_9BACT</name>
<dbReference type="Proteomes" id="UP000034793">
    <property type="component" value="Unassembled WGS sequence"/>
</dbReference>
<accession>A0A0G0PWM8</accession>
<gene>
    <name evidence="2" type="ORF">UT61_C0030G0004</name>
</gene>
<protein>
    <submittedName>
        <fullName evidence="2">Uncharacterized protein</fullName>
    </submittedName>
</protein>
<evidence type="ECO:0000313" key="3">
    <source>
        <dbReference type="Proteomes" id="UP000034793"/>
    </source>
</evidence>
<dbReference type="EMBL" id="LBXL01000030">
    <property type="protein sequence ID" value="KKR29521.1"/>
    <property type="molecule type" value="Genomic_DNA"/>
</dbReference>
<evidence type="ECO:0000256" key="1">
    <source>
        <dbReference type="SAM" id="MobiDB-lite"/>
    </source>
</evidence>
<reference evidence="2 3" key="1">
    <citation type="journal article" date="2015" name="Nature">
        <title>rRNA introns, odd ribosomes, and small enigmatic genomes across a large radiation of phyla.</title>
        <authorList>
            <person name="Brown C.T."/>
            <person name="Hug L.A."/>
            <person name="Thomas B.C."/>
            <person name="Sharon I."/>
            <person name="Castelle C.J."/>
            <person name="Singh A."/>
            <person name="Wilkins M.J."/>
            <person name="Williams K.H."/>
            <person name="Banfield J.F."/>
        </authorList>
    </citation>
    <scope>NUCLEOTIDE SEQUENCE [LARGE SCALE GENOMIC DNA]</scope>
</reference>
<sequence length="73" mass="8492">MEERFRGSLDSSRENDPGQSLEELVEFLGGKDKVRRALQEAKVIKRRRKGLARVREGYLLLRGHPVIHTFEDD</sequence>
<evidence type="ECO:0000313" key="2">
    <source>
        <dbReference type="EMBL" id="KKR29521.1"/>
    </source>
</evidence>
<feature type="compositionally biased region" description="Basic and acidic residues" evidence="1">
    <location>
        <begin position="1"/>
        <end position="16"/>
    </location>
</feature>
<dbReference type="AlphaFoldDB" id="A0A0G0PWM8"/>
<comment type="caution">
    <text evidence="2">The sequence shown here is derived from an EMBL/GenBank/DDBJ whole genome shotgun (WGS) entry which is preliminary data.</text>
</comment>